<dbReference type="RefSeq" id="WP_011495026.1">
    <property type="nucleotide sequence ID" value="NC_007954.1"/>
</dbReference>
<sequence>MILKTLTLIFAGLFLIGCSQHALFQPNTVEEAGYRFTEYKITQGYYRISVSSAKHNNLEHQTFDHKALEQQALNRARELTEQQGYDWFVVISPTQQQEVKRQTPSQVNKAGTSASKQDSHIIEIHMGIGVKP</sequence>
<dbReference type="EMBL" id="CP000302">
    <property type="protein sequence ID" value="ABE53860.1"/>
    <property type="molecule type" value="Genomic_DNA"/>
</dbReference>
<protein>
    <recommendedName>
        <fullName evidence="5">Lipoprotein</fullName>
    </recommendedName>
</protein>
<dbReference type="PROSITE" id="PS51257">
    <property type="entry name" value="PROKAR_LIPOPROTEIN"/>
    <property type="match status" value="1"/>
</dbReference>
<gene>
    <name evidence="3" type="ordered locus">Sden_0570</name>
</gene>
<evidence type="ECO:0000256" key="1">
    <source>
        <dbReference type="SAM" id="MobiDB-lite"/>
    </source>
</evidence>
<dbReference type="NCBIfam" id="NF047637">
    <property type="entry name" value="lipo_CC0125"/>
    <property type="match status" value="1"/>
</dbReference>
<keyword evidence="4" id="KW-1185">Reference proteome</keyword>
<dbReference type="HOGENOM" id="CLU_1915668_0_0_6"/>
<feature type="chain" id="PRO_5004181664" description="Lipoprotein" evidence="2">
    <location>
        <begin position="25"/>
        <end position="132"/>
    </location>
</feature>
<evidence type="ECO:0008006" key="5">
    <source>
        <dbReference type="Google" id="ProtNLM"/>
    </source>
</evidence>
<feature type="signal peptide" evidence="2">
    <location>
        <begin position="1"/>
        <end position="24"/>
    </location>
</feature>
<reference evidence="3 4" key="1">
    <citation type="submission" date="2006-03" db="EMBL/GenBank/DDBJ databases">
        <title>Complete sequence of Shewanella denitrificans OS217.</title>
        <authorList>
            <consortium name="US DOE Joint Genome Institute"/>
            <person name="Copeland A."/>
            <person name="Lucas S."/>
            <person name="Lapidus A."/>
            <person name="Barry K."/>
            <person name="Detter J.C."/>
            <person name="Glavina del Rio T."/>
            <person name="Hammon N."/>
            <person name="Israni S."/>
            <person name="Dalin E."/>
            <person name="Tice H."/>
            <person name="Pitluck S."/>
            <person name="Brettin T."/>
            <person name="Bruce D."/>
            <person name="Han C."/>
            <person name="Tapia R."/>
            <person name="Gilna P."/>
            <person name="Kiss H."/>
            <person name="Schmutz J."/>
            <person name="Larimer F."/>
            <person name="Land M."/>
            <person name="Hauser L."/>
            <person name="Kyrpides N."/>
            <person name="Lykidis A."/>
            <person name="Richardson P."/>
        </authorList>
    </citation>
    <scope>NUCLEOTIDE SEQUENCE [LARGE SCALE GENOMIC DNA]</scope>
    <source>
        <strain evidence="4">OS217 / ATCC BAA-1090 / DSM 15013</strain>
    </source>
</reference>
<dbReference type="Proteomes" id="UP000001982">
    <property type="component" value="Chromosome"/>
</dbReference>
<dbReference type="KEGG" id="sdn:Sden_0570"/>
<evidence type="ECO:0000313" key="4">
    <source>
        <dbReference type="Proteomes" id="UP000001982"/>
    </source>
</evidence>
<dbReference type="AlphaFoldDB" id="Q12RR6"/>
<feature type="region of interest" description="Disordered" evidence="1">
    <location>
        <begin position="95"/>
        <end position="116"/>
    </location>
</feature>
<organism evidence="3 4">
    <name type="scientific">Shewanella denitrificans (strain OS217 / ATCC BAA-1090 / DSM 15013)</name>
    <dbReference type="NCBI Taxonomy" id="318161"/>
    <lineage>
        <taxon>Bacteria</taxon>
        <taxon>Pseudomonadati</taxon>
        <taxon>Pseudomonadota</taxon>
        <taxon>Gammaproteobacteria</taxon>
        <taxon>Alteromonadales</taxon>
        <taxon>Shewanellaceae</taxon>
        <taxon>Shewanella</taxon>
    </lineage>
</organism>
<accession>Q12RR6</accession>
<evidence type="ECO:0000256" key="2">
    <source>
        <dbReference type="SAM" id="SignalP"/>
    </source>
</evidence>
<name>Q12RR6_SHEDO</name>
<dbReference type="OrthoDB" id="7172943at2"/>
<dbReference type="STRING" id="318161.Sden_0570"/>
<keyword evidence="2" id="KW-0732">Signal</keyword>
<proteinExistence type="predicted"/>
<evidence type="ECO:0000313" key="3">
    <source>
        <dbReference type="EMBL" id="ABE53860.1"/>
    </source>
</evidence>